<dbReference type="STRING" id="431595.K3WZN6"/>
<accession>K3WZN6</accession>
<evidence type="ECO:0000256" key="4">
    <source>
        <dbReference type="ARBA" id="ARBA00022842"/>
    </source>
</evidence>
<evidence type="ECO:0000256" key="1">
    <source>
        <dbReference type="ARBA" id="ARBA00001946"/>
    </source>
</evidence>
<feature type="binding site" evidence="6">
    <location>
        <position position="114"/>
    </location>
    <ligand>
        <name>substrate</name>
    </ligand>
</feature>
<keyword evidence="4 7" id="KW-0460">Magnesium</keyword>
<dbReference type="InterPro" id="IPR016965">
    <property type="entry name" value="Pase_PHOSPHO-typ"/>
</dbReference>
<evidence type="ECO:0000256" key="3">
    <source>
        <dbReference type="ARBA" id="ARBA00022801"/>
    </source>
</evidence>
<evidence type="ECO:0000256" key="7">
    <source>
        <dbReference type="PIRSR" id="PIRSR031051-3"/>
    </source>
</evidence>
<feature type="active site" description="Proton donor" evidence="5">
    <location>
        <position position="22"/>
    </location>
</feature>
<dbReference type="GO" id="GO:0046872">
    <property type="term" value="F:metal ion binding"/>
    <property type="evidence" value="ECO:0007669"/>
    <property type="project" value="UniProtKB-KW"/>
</dbReference>
<dbReference type="GO" id="GO:0016791">
    <property type="term" value="F:phosphatase activity"/>
    <property type="evidence" value="ECO:0007669"/>
    <property type="project" value="InterPro"/>
</dbReference>
<dbReference type="OMA" id="HNLADCF"/>
<evidence type="ECO:0000313" key="9">
    <source>
        <dbReference type="Proteomes" id="UP000019132"/>
    </source>
</evidence>
<dbReference type="HOGENOM" id="CLU_068983_1_1_1"/>
<sequence>MAATAAAPSAHAPSVLVVFDYDWSLVNENSDTFVFRQLHPALLETLAERYRLLQPPSWTKLMDELLRDLALQQPHVSAAIIRDTLARIPVLDKMLDAVRLAVETHGAVLKIVSDANTVYIDAMVAHHGLERHVSEVFTNPGFFDDADAKRLRVEPYHALHLDPHGCANCPANMCKGQILDKILSERRFSHVLYVGDGTGDFCPSTRLSPNDVVFARANDADGKSYGLLKKLQANQDKVAAKVVPWSSGEDIYNQFDAFFQGLQAQA</sequence>
<dbReference type="InterPro" id="IPR006384">
    <property type="entry name" value="HAD_hydro_PyrdxlP_Pase-like"/>
</dbReference>
<dbReference type="PANTHER" id="PTHR20889">
    <property type="entry name" value="PHOSPHATASE, ORPHAN 1, 2"/>
    <property type="match status" value="1"/>
</dbReference>
<dbReference type="EnsemblProtists" id="PYU1_T010435">
    <property type="protein sequence ID" value="PYU1_T010435"/>
    <property type="gene ID" value="PYU1_G010413"/>
</dbReference>
<dbReference type="EMBL" id="GL376602">
    <property type="status" value="NOT_ANNOTATED_CDS"/>
    <property type="molecule type" value="Genomic_DNA"/>
</dbReference>
<dbReference type="InterPro" id="IPR023214">
    <property type="entry name" value="HAD_sf"/>
</dbReference>
<feature type="binding site" evidence="7">
    <location>
        <position position="22"/>
    </location>
    <ligand>
        <name>Mg(2+)</name>
        <dbReference type="ChEBI" id="CHEBI:18420"/>
    </ligand>
</feature>
<dbReference type="NCBIfam" id="TIGR01489">
    <property type="entry name" value="DKMTPPase-SF"/>
    <property type="match status" value="1"/>
</dbReference>
<feature type="binding site" evidence="7">
    <location>
        <position position="20"/>
    </location>
    <ligand>
        <name>Mg(2+)</name>
        <dbReference type="ChEBI" id="CHEBI:18420"/>
    </ligand>
</feature>
<reference evidence="9" key="1">
    <citation type="journal article" date="2010" name="Genome Biol.">
        <title>Genome sequence of the necrotrophic plant pathogen Pythium ultimum reveals original pathogenicity mechanisms and effector repertoire.</title>
        <authorList>
            <person name="Levesque C.A."/>
            <person name="Brouwer H."/>
            <person name="Cano L."/>
            <person name="Hamilton J.P."/>
            <person name="Holt C."/>
            <person name="Huitema E."/>
            <person name="Raffaele S."/>
            <person name="Robideau G.P."/>
            <person name="Thines M."/>
            <person name="Win J."/>
            <person name="Zerillo M.M."/>
            <person name="Beakes G.W."/>
            <person name="Boore J.L."/>
            <person name="Busam D."/>
            <person name="Dumas B."/>
            <person name="Ferriera S."/>
            <person name="Fuerstenberg S.I."/>
            <person name="Gachon C.M."/>
            <person name="Gaulin E."/>
            <person name="Govers F."/>
            <person name="Grenville-Briggs L."/>
            <person name="Horner N."/>
            <person name="Hostetler J."/>
            <person name="Jiang R.H."/>
            <person name="Johnson J."/>
            <person name="Krajaejun T."/>
            <person name="Lin H."/>
            <person name="Meijer H.J."/>
            <person name="Moore B."/>
            <person name="Morris P."/>
            <person name="Phuntmart V."/>
            <person name="Puiu D."/>
            <person name="Shetty J."/>
            <person name="Stajich J.E."/>
            <person name="Tripathy S."/>
            <person name="Wawra S."/>
            <person name="van West P."/>
            <person name="Whitty B.R."/>
            <person name="Coutinho P.M."/>
            <person name="Henrissat B."/>
            <person name="Martin F."/>
            <person name="Thomas P.D."/>
            <person name="Tyler B.M."/>
            <person name="De Vries R.P."/>
            <person name="Kamoun S."/>
            <person name="Yandell M."/>
            <person name="Tisserat N."/>
            <person name="Buell C.R."/>
        </authorList>
    </citation>
    <scope>NUCLEOTIDE SEQUENCE</scope>
    <source>
        <strain evidence="9">DAOM:BR144</strain>
    </source>
</reference>
<dbReference type="Proteomes" id="UP000019132">
    <property type="component" value="Unassembled WGS sequence"/>
</dbReference>
<dbReference type="InParanoid" id="K3WZN6"/>
<keyword evidence="2 7" id="KW-0479">Metal-binding</keyword>
<dbReference type="AlphaFoldDB" id="K3WZN6"/>
<evidence type="ECO:0000313" key="8">
    <source>
        <dbReference type="EnsemblProtists" id="PYU1_T010435"/>
    </source>
</evidence>
<dbReference type="PANTHER" id="PTHR20889:SF12">
    <property type="entry name" value="LP01149P"/>
    <property type="match status" value="1"/>
</dbReference>
<evidence type="ECO:0000256" key="5">
    <source>
        <dbReference type="PIRSR" id="PIRSR031051-1"/>
    </source>
</evidence>
<dbReference type="PIRSF" id="PIRSF031051">
    <property type="entry name" value="PyrdxlP_Pase_PHOSPHO2"/>
    <property type="match status" value="1"/>
</dbReference>
<evidence type="ECO:0000256" key="6">
    <source>
        <dbReference type="PIRSR" id="PIRSR031051-2"/>
    </source>
</evidence>
<dbReference type="InterPro" id="IPR036412">
    <property type="entry name" value="HAD-like_sf"/>
</dbReference>
<reference evidence="8" key="3">
    <citation type="submission" date="2015-02" db="UniProtKB">
        <authorList>
            <consortium name="EnsemblProtists"/>
        </authorList>
    </citation>
    <scope>IDENTIFICATION</scope>
    <source>
        <strain evidence="8">DAOM BR144</strain>
    </source>
</reference>
<dbReference type="Pfam" id="PF06888">
    <property type="entry name" value="Put_Phosphatase"/>
    <property type="match status" value="1"/>
</dbReference>
<dbReference type="VEuPathDB" id="FungiDB:PYU1_G010413"/>
<dbReference type="SUPFAM" id="SSF56784">
    <property type="entry name" value="HAD-like"/>
    <property type="match status" value="1"/>
</dbReference>
<feature type="binding site" evidence="6">
    <location>
        <position position="31"/>
    </location>
    <ligand>
        <name>substrate</name>
    </ligand>
</feature>
<dbReference type="Gene3D" id="3.40.50.1000">
    <property type="entry name" value="HAD superfamily/HAD-like"/>
    <property type="match status" value="1"/>
</dbReference>
<feature type="binding site" evidence="7">
    <location>
        <position position="196"/>
    </location>
    <ligand>
        <name>Mg(2+)</name>
        <dbReference type="ChEBI" id="CHEBI:18420"/>
    </ligand>
</feature>
<proteinExistence type="predicted"/>
<protein>
    <submittedName>
        <fullName evidence="8">Uncharacterized protein</fullName>
    </submittedName>
</protein>
<organism evidence="8 9">
    <name type="scientific">Globisporangium ultimum (strain ATCC 200006 / CBS 805.95 / DAOM BR144)</name>
    <name type="common">Pythium ultimum</name>
    <dbReference type="NCBI Taxonomy" id="431595"/>
    <lineage>
        <taxon>Eukaryota</taxon>
        <taxon>Sar</taxon>
        <taxon>Stramenopiles</taxon>
        <taxon>Oomycota</taxon>
        <taxon>Peronosporomycetes</taxon>
        <taxon>Pythiales</taxon>
        <taxon>Pythiaceae</taxon>
        <taxon>Globisporangium</taxon>
    </lineage>
</organism>
<dbReference type="eggNOG" id="KOG3120">
    <property type="taxonomic scope" value="Eukaryota"/>
</dbReference>
<keyword evidence="9" id="KW-1185">Reference proteome</keyword>
<evidence type="ECO:0000256" key="2">
    <source>
        <dbReference type="ARBA" id="ARBA00022723"/>
    </source>
</evidence>
<dbReference type="NCBIfam" id="TIGR01488">
    <property type="entry name" value="HAD-SF-IB"/>
    <property type="match status" value="1"/>
</dbReference>
<name>K3WZN6_GLOUD</name>
<reference evidence="9" key="2">
    <citation type="submission" date="2010-04" db="EMBL/GenBank/DDBJ databases">
        <authorList>
            <person name="Buell R."/>
            <person name="Hamilton J."/>
            <person name="Hostetler J."/>
        </authorList>
    </citation>
    <scope>NUCLEOTIDE SEQUENCE [LARGE SCALE GENOMIC DNA]</scope>
    <source>
        <strain evidence="9">DAOM:BR144</strain>
    </source>
</reference>
<keyword evidence="3" id="KW-0378">Hydrolase</keyword>
<feature type="active site" description="Nucleophile" evidence="5">
    <location>
        <position position="20"/>
    </location>
</feature>
<comment type="cofactor">
    <cofactor evidence="1 7">
        <name>Mg(2+)</name>
        <dbReference type="ChEBI" id="CHEBI:18420"/>
    </cofactor>
</comment>